<dbReference type="NCBIfam" id="NF003556">
    <property type="entry name" value="PRK05222.1"/>
    <property type="match status" value="1"/>
</dbReference>
<comment type="similarity">
    <text evidence="3 10">Belongs to the vitamin-B12 independent methionine synthase family.</text>
</comment>
<dbReference type="Gene3D" id="3.20.20.210">
    <property type="match status" value="2"/>
</dbReference>
<comment type="cofactor">
    <cofactor evidence="10">
        <name>Zn(2+)</name>
        <dbReference type="ChEBI" id="CHEBI:29105"/>
    </cofactor>
    <text evidence="10">Binds 1 zinc ion per subunit.</text>
</comment>
<evidence type="ECO:0000256" key="1">
    <source>
        <dbReference type="ARBA" id="ARBA00002777"/>
    </source>
</evidence>
<feature type="binding site" evidence="10">
    <location>
        <begin position="16"/>
        <end position="19"/>
    </location>
    <ligand>
        <name>5-methyltetrahydropteroyltri-L-glutamate</name>
        <dbReference type="ChEBI" id="CHEBI:58207"/>
    </ligand>
</feature>
<dbReference type="InterPro" id="IPR013215">
    <property type="entry name" value="Cbl-indep_Met_Synth_N"/>
</dbReference>
<keyword evidence="8 10" id="KW-0862">Zinc</keyword>
<dbReference type="InterPro" id="IPR002629">
    <property type="entry name" value="Met_Synth_C/arc"/>
</dbReference>
<feature type="binding site" evidence="10">
    <location>
        <position position="650"/>
    </location>
    <ligand>
        <name>Zn(2+)</name>
        <dbReference type="ChEBI" id="CHEBI:29105"/>
        <note>catalytic</note>
    </ligand>
</feature>
<dbReference type="Proteomes" id="UP001248067">
    <property type="component" value="Unassembled WGS sequence"/>
</dbReference>
<organism evidence="13 14">
    <name type="scientific">Burkholderia pseudomultivorans</name>
    <dbReference type="NCBI Taxonomy" id="1207504"/>
    <lineage>
        <taxon>Bacteria</taxon>
        <taxon>Pseudomonadati</taxon>
        <taxon>Pseudomonadota</taxon>
        <taxon>Betaproteobacteria</taxon>
        <taxon>Burkholderiales</taxon>
        <taxon>Burkholderiaceae</taxon>
        <taxon>Burkholderia</taxon>
        <taxon>Burkholderia cepacia complex</taxon>
    </lineage>
</organism>
<feature type="domain" description="Cobalamin-independent methionine synthase MetE C-terminal/archaeal" evidence="11">
    <location>
        <begin position="435"/>
        <end position="757"/>
    </location>
</feature>
<feature type="binding site" evidence="10">
    <location>
        <position position="493"/>
    </location>
    <ligand>
        <name>L-methionine</name>
        <dbReference type="ChEBI" id="CHEBI:57844"/>
    </ligand>
</feature>
<keyword evidence="9 10" id="KW-0486">Methionine biosynthesis</keyword>
<feature type="binding site" evidence="10">
    <location>
        <position position="735"/>
    </location>
    <ligand>
        <name>Zn(2+)</name>
        <dbReference type="ChEBI" id="CHEBI:29105"/>
        <note>catalytic</note>
    </ligand>
</feature>
<dbReference type="GO" id="GO:0003871">
    <property type="term" value="F:5-methyltetrahydropteroyltriglutamate-homocysteine S-methyltransferase activity"/>
    <property type="evidence" value="ECO:0007669"/>
    <property type="project" value="UniProtKB-EC"/>
</dbReference>
<dbReference type="InterPro" id="IPR038071">
    <property type="entry name" value="UROD/MetE-like_sf"/>
</dbReference>
<accession>A0ABU2EA35</accession>
<evidence type="ECO:0000256" key="6">
    <source>
        <dbReference type="ARBA" id="ARBA00022679"/>
    </source>
</evidence>
<evidence type="ECO:0000256" key="8">
    <source>
        <dbReference type="ARBA" id="ARBA00022833"/>
    </source>
</evidence>
<evidence type="ECO:0000256" key="2">
    <source>
        <dbReference type="ARBA" id="ARBA00004681"/>
    </source>
</evidence>
<comment type="caution">
    <text evidence="13">The sequence shown here is derived from an EMBL/GenBank/DDBJ whole genome shotgun (WGS) entry which is preliminary data.</text>
</comment>
<evidence type="ECO:0000256" key="3">
    <source>
        <dbReference type="ARBA" id="ARBA00009553"/>
    </source>
</evidence>
<keyword evidence="10" id="KW-0677">Repeat</keyword>
<keyword evidence="5 10" id="KW-0028">Amino-acid biosynthesis</keyword>
<evidence type="ECO:0000259" key="12">
    <source>
        <dbReference type="Pfam" id="PF08267"/>
    </source>
</evidence>
<feature type="binding site" evidence="10">
    <location>
        <position position="608"/>
    </location>
    <ligand>
        <name>L-homocysteine</name>
        <dbReference type="ChEBI" id="CHEBI:58199"/>
    </ligand>
</feature>
<dbReference type="GO" id="GO:0032259">
    <property type="term" value="P:methylation"/>
    <property type="evidence" value="ECO:0007669"/>
    <property type="project" value="UniProtKB-KW"/>
</dbReference>
<reference evidence="13 14" key="1">
    <citation type="submission" date="2019-06" db="EMBL/GenBank/DDBJ databases">
        <title>Evolution of Burkholderia multivorans in the lungs of Cystic Fibrosis patients.</title>
        <authorList>
            <person name="Moreira L.M."/>
        </authorList>
    </citation>
    <scope>NUCLEOTIDE SEQUENCE [LARGE SCALE GENOMIC DNA]</scope>
    <source>
        <strain evidence="13 14">VC13239</strain>
    </source>
</reference>
<dbReference type="PIRSF" id="PIRSF000382">
    <property type="entry name" value="MeTrfase_B12_ind"/>
    <property type="match status" value="1"/>
</dbReference>
<keyword evidence="7 10" id="KW-0479">Metal-binding</keyword>
<name>A0ABU2EA35_9BURK</name>
<feature type="binding site" evidence="10">
    <location>
        <position position="570"/>
    </location>
    <ligand>
        <name>5-methyltetrahydropteroyltri-L-glutamate</name>
        <dbReference type="ChEBI" id="CHEBI:58207"/>
    </ligand>
</feature>
<evidence type="ECO:0000313" key="14">
    <source>
        <dbReference type="Proteomes" id="UP001248067"/>
    </source>
</evidence>
<comment type="function">
    <text evidence="1 10">Catalyzes the transfer of a methyl group from 5-methyltetrahydrofolate to homocysteine resulting in methionine formation.</text>
</comment>
<feature type="domain" description="Cobalamin-independent methionine synthase MetE N-terminal" evidence="12">
    <location>
        <begin position="4"/>
        <end position="318"/>
    </location>
</feature>
<evidence type="ECO:0000256" key="10">
    <source>
        <dbReference type="HAMAP-Rule" id="MF_00172"/>
    </source>
</evidence>
<dbReference type="EMBL" id="VJSY01000040">
    <property type="protein sequence ID" value="MDR8756363.1"/>
    <property type="molecule type" value="Genomic_DNA"/>
</dbReference>
<evidence type="ECO:0000259" key="11">
    <source>
        <dbReference type="Pfam" id="PF01717"/>
    </source>
</evidence>
<feature type="binding site" evidence="10">
    <location>
        <position position="121"/>
    </location>
    <ligand>
        <name>5-methyltetrahydropteroyltri-L-glutamate</name>
        <dbReference type="ChEBI" id="CHEBI:58207"/>
    </ligand>
</feature>
<feature type="binding site" evidence="10">
    <location>
        <position position="614"/>
    </location>
    <ligand>
        <name>5-methyltetrahydropteroyltri-L-glutamate</name>
        <dbReference type="ChEBI" id="CHEBI:58207"/>
    </ligand>
</feature>
<dbReference type="RefSeq" id="WP_175897238.1">
    <property type="nucleotide sequence ID" value="NZ_CADFDQ010000036.1"/>
</dbReference>
<dbReference type="NCBIfam" id="TIGR01371">
    <property type="entry name" value="met_syn_B12ind"/>
    <property type="match status" value="1"/>
</dbReference>
<protein>
    <recommendedName>
        <fullName evidence="10">5-methyltetrahydropteroyltriglutamate--homocysteine methyltransferase</fullName>
        <ecNumber evidence="10">2.1.1.14</ecNumber>
    </recommendedName>
    <alternativeName>
        <fullName evidence="10">Cobalamin-independent methionine synthase</fullName>
    </alternativeName>
    <alternativeName>
        <fullName evidence="10">Methionine synthase, vitamin-B12 independent isozyme</fullName>
    </alternativeName>
</protein>
<comment type="catalytic activity">
    <reaction evidence="10">
        <text>5-methyltetrahydropteroyltri-L-glutamate + L-homocysteine = tetrahydropteroyltri-L-glutamate + L-methionine</text>
        <dbReference type="Rhea" id="RHEA:21196"/>
        <dbReference type="ChEBI" id="CHEBI:57844"/>
        <dbReference type="ChEBI" id="CHEBI:58140"/>
        <dbReference type="ChEBI" id="CHEBI:58199"/>
        <dbReference type="ChEBI" id="CHEBI:58207"/>
        <dbReference type="EC" id="2.1.1.14"/>
    </reaction>
</comment>
<keyword evidence="6 10" id="KW-0808">Transferase</keyword>
<evidence type="ECO:0000256" key="7">
    <source>
        <dbReference type="ARBA" id="ARBA00022723"/>
    </source>
</evidence>
<proteinExistence type="inferred from homology"/>
<feature type="binding site" evidence="10">
    <location>
        <begin position="440"/>
        <end position="442"/>
    </location>
    <ligand>
        <name>L-homocysteine</name>
        <dbReference type="ChEBI" id="CHEBI:58199"/>
    </ligand>
</feature>
<evidence type="ECO:0000313" key="13">
    <source>
        <dbReference type="EMBL" id="MDR8756363.1"/>
    </source>
</evidence>
<keyword evidence="4 10" id="KW-0489">Methyltransferase</keyword>
<gene>
    <name evidence="10 13" type="primary">metE</name>
    <name evidence="13" type="ORF">FEQ00_04799</name>
</gene>
<evidence type="ECO:0000256" key="5">
    <source>
        <dbReference type="ARBA" id="ARBA00022605"/>
    </source>
</evidence>
<dbReference type="SUPFAM" id="SSF51726">
    <property type="entry name" value="UROD/MetE-like"/>
    <property type="match status" value="2"/>
</dbReference>
<feature type="binding site" evidence="10">
    <location>
        <begin position="440"/>
        <end position="442"/>
    </location>
    <ligand>
        <name>L-methionine</name>
        <dbReference type="ChEBI" id="CHEBI:57844"/>
    </ligand>
</feature>
<comment type="pathway">
    <text evidence="2 10">Amino-acid biosynthesis; L-methionine biosynthesis via de novo pathway; L-methionine from L-homocysteine (MetE route): step 1/1.</text>
</comment>
<evidence type="ECO:0000256" key="9">
    <source>
        <dbReference type="ARBA" id="ARBA00023167"/>
    </source>
</evidence>
<evidence type="ECO:0000256" key="4">
    <source>
        <dbReference type="ARBA" id="ARBA00022603"/>
    </source>
</evidence>
<dbReference type="CDD" id="cd03312">
    <property type="entry name" value="CIMS_N_terminal_like"/>
    <property type="match status" value="1"/>
</dbReference>
<dbReference type="PANTHER" id="PTHR30519">
    <property type="entry name" value="5-METHYLTETRAHYDROPTEROYLTRIGLUTAMATE--HOMOCYSTEINE METHYLTRANSFERASE"/>
    <property type="match status" value="1"/>
</dbReference>
<feature type="binding site" evidence="10">
    <location>
        <position position="608"/>
    </location>
    <ligand>
        <name>L-methionine</name>
        <dbReference type="ChEBI" id="CHEBI:57844"/>
    </ligand>
</feature>
<dbReference type="Pfam" id="PF01717">
    <property type="entry name" value="Meth_synt_2"/>
    <property type="match status" value="1"/>
</dbReference>
<feature type="binding site" evidence="10">
    <location>
        <position position="652"/>
    </location>
    <ligand>
        <name>Zn(2+)</name>
        <dbReference type="ChEBI" id="CHEBI:29105"/>
        <note>catalytic</note>
    </ligand>
</feature>
<dbReference type="HAMAP" id="MF_00172">
    <property type="entry name" value="Meth_synth"/>
    <property type="match status" value="1"/>
</dbReference>
<feature type="binding site" evidence="10">
    <location>
        <begin position="524"/>
        <end position="525"/>
    </location>
    <ligand>
        <name>5-methyltetrahydropteroyltri-L-glutamate</name>
        <dbReference type="ChEBI" id="CHEBI:58207"/>
    </ligand>
</feature>
<dbReference type="CDD" id="cd03311">
    <property type="entry name" value="CIMS_C_terminal_like"/>
    <property type="match status" value="1"/>
</dbReference>
<dbReference type="EC" id="2.1.1.14" evidence="10"/>
<dbReference type="InterPro" id="IPR006276">
    <property type="entry name" value="Cobalamin-indep_Met_synthase"/>
</dbReference>
<feature type="binding site" evidence="10">
    <location>
        <position position="674"/>
    </location>
    <ligand>
        <name>Zn(2+)</name>
        <dbReference type="ChEBI" id="CHEBI:29105"/>
        <note>catalytic</note>
    </ligand>
</feature>
<feature type="active site" description="Proton donor" evidence="10">
    <location>
        <position position="703"/>
    </location>
</feature>
<keyword evidence="14" id="KW-1185">Reference proteome</keyword>
<sequence>MVTTHNLGFPRIGARRELKFGLERYWKGESSRDELKALGAELRRRHWHDQRDLDLAPIGDFAFYDQVLDMSFTLGNLPKRVQGFHGDTLDNYFRVARGRSAQSAEAQAACCGGVAAGEMTKWFDTNYHYIVPEFHADTNFSLDPSRLLQQLAEAQAQGVNAKPVIIGPVTYLWLGKSKDDSDRLALLPKLLPVYGALLDTLTAQGVEWVQIDEPILVTELDAEWQQAFRTAYAALETRRIKVLLATYFGQLQDNLALAASLSVDGLHVDAINARDEIDALARELPAGRVLSVGAINGRNIWKTDLGAALDWLEPLAKQLGDRLWLAPSCSLLHVPVDLASEQKLDAEIRSWLAFALQKLDELKVLATALNEGRDKVTDALAANAAAIASRRSSPRVHNPAVQAALAGIDARLGKRASPYPQRARKQSARLKLPAFPTTTIGSFPQTGEIRRARSQFKAGALDEAGYRAAMQAEIERSVREQEALELDVLVHGEAERNDMVEYFGEQLDGYAFSQFGWVQSYGSRCVKPPILFGDISRPKAMTVEWITYAQSLTNKPMKGMLTGPVTILNWSFVRDDQPRSVSCCQLALAIRDEVLDLEKAGVRVIQIDEAALREGLPLRRAQWGEYLKWAVESFRITANGVQDDTQIHTHMCYSEFNDIIASIADMDADVITIETSRSDMELLDAFDDFKYPNEIGPGVYDIHSPNIPTQDHIVGLMKKAAERIPAERLWVNPDCGLKTRQWAEVIPALTNMVAAAKTLRGQLQ</sequence>
<dbReference type="Pfam" id="PF08267">
    <property type="entry name" value="Meth_synt_1"/>
    <property type="match status" value="1"/>
</dbReference>
<feature type="binding site" evidence="10">
    <location>
        <position position="493"/>
    </location>
    <ligand>
        <name>L-homocysteine</name>
        <dbReference type="ChEBI" id="CHEBI:58199"/>
    </ligand>
</feature>